<keyword evidence="4" id="KW-0663">Pyridoxal phosphate</keyword>
<dbReference type="Proteomes" id="UP000834106">
    <property type="component" value="Chromosome 9"/>
</dbReference>
<evidence type="ECO:0000313" key="6">
    <source>
        <dbReference type="Proteomes" id="UP000834106"/>
    </source>
</evidence>
<dbReference type="InterPro" id="IPR015421">
    <property type="entry name" value="PyrdxlP-dep_Trfase_major"/>
</dbReference>
<dbReference type="PANTHER" id="PTHR43144">
    <property type="entry name" value="AMINOTRANSFERASE"/>
    <property type="match status" value="1"/>
</dbReference>
<evidence type="ECO:0000313" key="5">
    <source>
        <dbReference type="EMBL" id="CAI9767497.1"/>
    </source>
</evidence>
<dbReference type="InterPro" id="IPR019942">
    <property type="entry name" value="DapL/ALD1"/>
</dbReference>
<keyword evidence="2" id="KW-0032">Aminotransferase</keyword>
<organism evidence="5 6">
    <name type="scientific">Fraxinus pennsylvanica</name>
    <dbReference type="NCBI Taxonomy" id="56036"/>
    <lineage>
        <taxon>Eukaryota</taxon>
        <taxon>Viridiplantae</taxon>
        <taxon>Streptophyta</taxon>
        <taxon>Embryophyta</taxon>
        <taxon>Tracheophyta</taxon>
        <taxon>Spermatophyta</taxon>
        <taxon>Magnoliopsida</taxon>
        <taxon>eudicotyledons</taxon>
        <taxon>Gunneridae</taxon>
        <taxon>Pentapetalae</taxon>
        <taxon>asterids</taxon>
        <taxon>lamiids</taxon>
        <taxon>Lamiales</taxon>
        <taxon>Oleaceae</taxon>
        <taxon>Oleeae</taxon>
        <taxon>Fraxinus</taxon>
    </lineage>
</organism>
<comment type="cofactor">
    <cofactor evidence="1">
        <name>pyridoxal 5'-phosphate</name>
        <dbReference type="ChEBI" id="CHEBI:597326"/>
    </cofactor>
</comment>
<evidence type="ECO:0000256" key="1">
    <source>
        <dbReference type="ARBA" id="ARBA00001933"/>
    </source>
</evidence>
<evidence type="ECO:0000256" key="2">
    <source>
        <dbReference type="ARBA" id="ARBA00022576"/>
    </source>
</evidence>
<evidence type="ECO:0000256" key="3">
    <source>
        <dbReference type="ARBA" id="ARBA00022679"/>
    </source>
</evidence>
<accession>A0AAD1ZI72</accession>
<keyword evidence="6" id="KW-1185">Reference proteome</keyword>
<proteinExistence type="predicted"/>
<gene>
    <name evidence="5" type="ORF">FPE_LOCUS14927</name>
</gene>
<reference evidence="5" key="1">
    <citation type="submission" date="2023-05" db="EMBL/GenBank/DDBJ databases">
        <authorList>
            <person name="Huff M."/>
        </authorList>
    </citation>
    <scope>NUCLEOTIDE SEQUENCE</scope>
</reference>
<dbReference type="Gene3D" id="3.40.640.10">
    <property type="entry name" value="Type I PLP-dependent aspartate aminotransferase-like (Major domain)"/>
    <property type="match status" value="1"/>
</dbReference>
<evidence type="ECO:0000256" key="4">
    <source>
        <dbReference type="ARBA" id="ARBA00022898"/>
    </source>
</evidence>
<dbReference type="EMBL" id="OU503044">
    <property type="protein sequence ID" value="CAI9767497.1"/>
    <property type="molecule type" value="Genomic_DNA"/>
</dbReference>
<keyword evidence="3" id="KW-0808">Transferase</keyword>
<dbReference type="GO" id="GO:0008483">
    <property type="term" value="F:transaminase activity"/>
    <property type="evidence" value="ECO:0007669"/>
    <property type="project" value="UniProtKB-KW"/>
</dbReference>
<sequence length="101" mass="11655">MLSIRASRAVVIAVKMLNRLLQLRAAIAKTYCENLGIEEDDIFVSDGAKSDISRLQVFLKSYCARNFIELWNWMSKSIEQQREAKLLLCSDAQTNSWRNQK</sequence>
<dbReference type="AlphaFoldDB" id="A0AAD1ZI72"/>
<protein>
    <submittedName>
        <fullName evidence="5">Uncharacterized protein</fullName>
    </submittedName>
</protein>
<name>A0AAD1ZI72_9LAMI</name>